<reference evidence="8 9" key="1">
    <citation type="submission" date="2016-02" db="EMBL/GenBank/DDBJ databases">
        <title>Genome analysis of coral dinoflagellate symbionts highlights evolutionary adaptations to a symbiotic lifestyle.</title>
        <authorList>
            <person name="Aranda M."/>
            <person name="Li Y."/>
            <person name="Liew Y.J."/>
            <person name="Baumgarten S."/>
            <person name="Simakov O."/>
            <person name="Wilson M."/>
            <person name="Piel J."/>
            <person name="Ashoor H."/>
            <person name="Bougouffa S."/>
            <person name="Bajic V.B."/>
            <person name="Ryu T."/>
            <person name="Ravasi T."/>
            <person name="Bayer T."/>
            <person name="Micklem G."/>
            <person name="Kim H."/>
            <person name="Bhak J."/>
            <person name="Lajeunesse T.C."/>
            <person name="Voolstra C.R."/>
        </authorList>
    </citation>
    <scope>NUCLEOTIDE SEQUENCE [LARGE SCALE GENOMIC DNA]</scope>
    <source>
        <strain evidence="8 9">CCMP2467</strain>
    </source>
</reference>
<evidence type="ECO:0000256" key="1">
    <source>
        <dbReference type="ARBA" id="ARBA00022723"/>
    </source>
</evidence>
<dbReference type="AlphaFoldDB" id="A0A1Q9ET78"/>
<gene>
    <name evidence="8" type="ORF">AK812_SmicGene5657</name>
</gene>
<keyword evidence="9" id="KW-1185">Reference proteome</keyword>
<keyword evidence="6" id="KW-0472">Membrane</keyword>
<keyword evidence="6" id="KW-0812">Transmembrane</keyword>
<feature type="region of interest" description="Disordered" evidence="5">
    <location>
        <begin position="846"/>
        <end position="866"/>
    </location>
</feature>
<feature type="region of interest" description="Disordered" evidence="5">
    <location>
        <begin position="872"/>
        <end position="891"/>
    </location>
</feature>
<dbReference type="Gene3D" id="2.30.30.380">
    <property type="entry name" value="Zn-finger domain of Sec23/24"/>
    <property type="match status" value="1"/>
</dbReference>
<name>A0A1Q9ET78_SYMMI</name>
<dbReference type="PROSITE" id="PS01358">
    <property type="entry name" value="ZF_RANBP2_1"/>
    <property type="match status" value="1"/>
</dbReference>
<feature type="compositionally biased region" description="Basic and acidic residues" evidence="5">
    <location>
        <begin position="71"/>
        <end position="84"/>
    </location>
</feature>
<comment type="caution">
    <text evidence="8">The sequence shown here is derived from an EMBL/GenBank/DDBJ whole genome shotgun (WGS) entry which is preliminary data.</text>
</comment>
<evidence type="ECO:0000256" key="3">
    <source>
        <dbReference type="ARBA" id="ARBA00022833"/>
    </source>
</evidence>
<keyword evidence="6" id="KW-1133">Transmembrane helix</keyword>
<feature type="domain" description="RanBP2-type" evidence="7">
    <location>
        <begin position="980"/>
        <end position="1005"/>
    </location>
</feature>
<evidence type="ECO:0000313" key="9">
    <source>
        <dbReference type="Proteomes" id="UP000186817"/>
    </source>
</evidence>
<feature type="region of interest" description="Disordered" evidence="5">
    <location>
        <begin position="288"/>
        <end position="323"/>
    </location>
</feature>
<feature type="compositionally biased region" description="Acidic residues" evidence="5">
    <location>
        <begin position="34"/>
        <end position="70"/>
    </location>
</feature>
<dbReference type="Proteomes" id="UP000186817">
    <property type="component" value="Unassembled WGS sequence"/>
</dbReference>
<feature type="transmembrane region" description="Helical" evidence="6">
    <location>
        <begin position="377"/>
        <end position="402"/>
    </location>
</feature>
<dbReference type="OrthoDB" id="424112at2759"/>
<evidence type="ECO:0000256" key="4">
    <source>
        <dbReference type="PROSITE-ProRule" id="PRU00322"/>
    </source>
</evidence>
<evidence type="ECO:0000259" key="7">
    <source>
        <dbReference type="PROSITE" id="PS50199"/>
    </source>
</evidence>
<dbReference type="GO" id="GO:0008270">
    <property type="term" value="F:zinc ion binding"/>
    <property type="evidence" value="ECO:0007669"/>
    <property type="project" value="UniProtKB-KW"/>
</dbReference>
<keyword evidence="3" id="KW-0862">Zinc</keyword>
<feature type="region of interest" description="Disordered" evidence="5">
    <location>
        <begin position="1"/>
        <end position="88"/>
    </location>
</feature>
<feature type="compositionally biased region" description="Low complexity" evidence="5">
    <location>
        <begin position="872"/>
        <end position="884"/>
    </location>
</feature>
<keyword evidence="2 4" id="KW-0863">Zinc-finger</keyword>
<feature type="compositionally biased region" description="Polar residues" evidence="5">
    <location>
        <begin position="7"/>
        <end position="25"/>
    </location>
</feature>
<organism evidence="8 9">
    <name type="scientific">Symbiodinium microadriaticum</name>
    <name type="common">Dinoflagellate</name>
    <name type="synonym">Zooxanthella microadriatica</name>
    <dbReference type="NCBI Taxonomy" id="2951"/>
    <lineage>
        <taxon>Eukaryota</taxon>
        <taxon>Sar</taxon>
        <taxon>Alveolata</taxon>
        <taxon>Dinophyceae</taxon>
        <taxon>Suessiales</taxon>
        <taxon>Symbiodiniaceae</taxon>
        <taxon>Symbiodinium</taxon>
    </lineage>
</organism>
<accession>A0A1Q9ET78</accession>
<evidence type="ECO:0000313" key="8">
    <source>
        <dbReference type="EMBL" id="OLQ10620.1"/>
    </source>
</evidence>
<dbReference type="InterPro" id="IPR001876">
    <property type="entry name" value="Znf_RanBP2"/>
</dbReference>
<protein>
    <recommendedName>
        <fullName evidence="7">RanBP2-type domain-containing protein</fullName>
    </recommendedName>
</protein>
<proteinExistence type="predicted"/>
<evidence type="ECO:0000256" key="6">
    <source>
        <dbReference type="SAM" id="Phobius"/>
    </source>
</evidence>
<evidence type="ECO:0000256" key="2">
    <source>
        <dbReference type="ARBA" id="ARBA00022771"/>
    </source>
</evidence>
<keyword evidence="1" id="KW-0479">Metal-binding</keyword>
<sequence>MLDVAPTITSRAQPFFRSNNDLSHGSRQRLLLFMEDDEDEAESEEEEEEDQEDPEEEDQEPAEEETEDQLDCQRPEVDDPKAELGSKVSAASLGSRLVIQEQESRCYTSFTRWPLYTGRHWQRLDPQEELTRKASVEVPRAETPEPEMSTFSVISATVYSYPFAKRPIESKTSRCMESGGHISPIGSEQNPRTLPAAARQLEKRCATVTGRRIPAEALVKLAEAQLRDHRSPAPGCWQEETEHCKCCKCQGILERAWNKVPPIYRLSSGLCACHAVMRAWSECDHDGREFRSKGPAKKQQQPQKHDWEPRRSGKGNWQTQTRQFEPAVPTNLMGWGEFSAMKPVQQRQAPRSAFRRVFRCMSLYSLRFREFEKEVSFLSAQFATMAFATSWFCMIAAAALLWEGAADSRSQAPSWLHTRLRGLHVEFLARDFELVVASILAFLAFYFMARGCNRCRPGSFGRIVLDELIGASAFFLMLLSASIWDPVRRAVVLEEEEPSLGVSTSRSVASAALALSQLLALLMIATVPLRSSIFALVLLSTVPLNLMLDEEGLGLRLVSFALPFIYFCSRSRELTSRQRFAYLCRSEDLARTLREKEREAKSNMTLARGMQSLAGRRSDMVLILTSRLEVWRSTALQDLFFKQDMDGCSFLDILPPPEHEKFLATARRVREHKSGESMPLTLPRGYAKIILEYAGNEEDRYVMSILLDESADEAFRHDQCAPLRISSSKGYDAMRKIDTSSDGGSSSRKRYSLGKVIEVMEGTSEADSLCYSSSQMKSSLEEVETASVSTFTTLRDLGSEAERPRRAKGRDCEVQVSLVSFDSTTQATQTDLQSLRRDGLSCAQCARARPPRPRSDALPALKKKQKFRSRSFSGSCFSTDSSGSEGPDRQYPASFSDIGQPNPALESAELALVRFTAPCWPQTRPACVSTSLIWLLKHWNFSYLRAQCCPFHAALAVALGTLKAKKKDCCNPLWSPFTGWQCDFCTAMNHENSEHCDLCGSARTVGDQSAELSMTSLKTGSVSLHEDGSGCSPSQ</sequence>
<dbReference type="PROSITE" id="PS50199">
    <property type="entry name" value="ZF_RANBP2_2"/>
    <property type="match status" value="1"/>
</dbReference>
<feature type="transmembrane region" description="Helical" evidence="6">
    <location>
        <begin position="434"/>
        <end position="452"/>
    </location>
</feature>
<dbReference type="EMBL" id="LSRX01000075">
    <property type="protein sequence ID" value="OLQ10620.1"/>
    <property type="molecule type" value="Genomic_DNA"/>
</dbReference>
<evidence type="ECO:0000256" key="5">
    <source>
        <dbReference type="SAM" id="MobiDB-lite"/>
    </source>
</evidence>